<accession>A0A243GHL5</accession>
<evidence type="ECO:0000313" key="1">
    <source>
        <dbReference type="EMBL" id="OUA07073.1"/>
    </source>
</evidence>
<reference evidence="1 2" key="1">
    <citation type="submission" date="2016-10" db="EMBL/GenBank/DDBJ databases">
        <title>Comparative genomics of Bacillus thuringiensis reveals a path to pathogens against multiple invertebrate hosts.</title>
        <authorList>
            <person name="Zheng J."/>
            <person name="Gao Q."/>
            <person name="Liu H."/>
            <person name="Peng D."/>
            <person name="Ruan L."/>
            <person name="Sun M."/>
        </authorList>
    </citation>
    <scope>NUCLEOTIDE SEQUENCE [LARGE SCALE GENOMIC DNA]</scope>
    <source>
        <strain evidence="1">CTC</strain>
    </source>
</reference>
<protein>
    <submittedName>
        <fullName evidence="1">Uncharacterized protein</fullName>
    </submittedName>
</protein>
<evidence type="ECO:0000313" key="2">
    <source>
        <dbReference type="Proteomes" id="UP000195030"/>
    </source>
</evidence>
<comment type="caution">
    <text evidence="1">The sequence shown here is derived from an EMBL/GenBank/DDBJ whole genome shotgun (WGS) entry which is preliminary data.</text>
</comment>
<gene>
    <name evidence="1" type="ORF">BK772_16475</name>
</gene>
<name>A0A243GHL5_BACTF</name>
<dbReference type="EMBL" id="NFEL01000047">
    <property type="protein sequence ID" value="OUA07073.1"/>
    <property type="molecule type" value="Genomic_DNA"/>
</dbReference>
<dbReference type="AlphaFoldDB" id="A0A243GHL5"/>
<sequence length="61" mass="7255">MLVSNTFLLVLKFVIVLSKLIPKLIRKKRSLFNMLYIKNYNITYNKKRRTLHVGESTITNK</sequence>
<organism evidence="1 2">
    <name type="scientific">Bacillus thuringiensis subsp. finitimus</name>
    <dbReference type="NCBI Taxonomy" id="29337"/>
    <lineage>
        <taxon>Bacteria</taxon>
        <taxon>Bacillati</taxon>
        <taxon>Bacillota</taxon>
        <taxon>Bacilli</taxon>
        <taxon>Bacillales</taxon>
        <taxon>Bacillaceae</taxon>
        <taxon>Bacillus</taxon>
        <taxon>Bacillus cereus group</taxon>
    </lineage>
</organism>
<proteinExistence type="predicted"/>
<dbReference type="Proteomes" id="UP000195030">
    <property type="component" value="Unassembled WGS sequence"/>
</dbReference>